<name>A0A9Q0GS18_9MAGN</name>
<dbReference type="GO" id="GO:0004650">
    <property type="term" value="F:polygalacturonase activity"/>
    <property type="evidence" value="ECO:0007669"/>
    <property type="project" value="InterPro"/>
</dbReference>
<evidence type="ECO:0000313" key="9">
    <source>
        <dbReference type="EMBL" id="KAJ4950694.1"/>
    </source>
</evidence>
<dbReference type="InterPro" id="IPR000743">
    <property type="entry name" value="Glyco_hydro_28"/>
</dbReference>
<keyword evidence="4" id="KW-0964">Secreted</keyword>
<dbReference type="AlphaFoldDB" id="A0A9Q0GS18"/>
<dbReference type="Proteomes" id="UP001141806">
    <property type="component" value="Unassembled WGS sequence"/>
</dbReference>
<keyword evidence="3" id="KW-0134">Cell wall</keyword>
<protein>
    <submittedName>
        <fullName evidence="9">Uncharacterized protein</fullName>
    </submittedName>
</protein>
<organism evidence="9 10">
    <name type="scientific">Protea cynaroides</name>
    <dbReference type="NCBI Taxonomy" id="273540"/>
    <lineage>
        <taxon>Eukaryota</taxon>
        <taxon>Viridiplantae</taxon>
        <taxon>Streptophyta</taxon>
        <taxon>Embryophyta</taxon>
        <taxon>Tracheophyta</taxon>
        <taxon>Spermatophyta</taxon>
        <taxon>Magnoliopsida</taxon>
        <taxon>Proteales</taxon>
        <taxon>Proteaceae</taxon>
        <taxon>Protea</taxon>
    </lineage>
</organism>
<evidence type="ECO:0000313" key="10">
    <source>
        <dbReference type="Proteomes" id="UP001141806"/>
    </source>
</evidence>
<dbReference type="InterPro" id="IPR011050">
    <property type="entry name" value="Pectin_lyase_fold/virulence"/>
</dbReference>
<dbReference type="Pfam" id="PF00295">
    <property type="entry name" value="Glyco_hydro_28"/>
    <property type="match status" value="1"/>
</dbReference>
<dbReference type="Gene3D" id="2.160.20.10">
    <property type="entry name" value="Single-stranded right-handed beta-helix, Pectin lyase-like"/>
    <property type="match status" value="1"/>
</dbReference>
<evidence type="ECO:0000256" key="1">
    <source>
        <dbReference type="ARBA" id="ARBA00004191"/>
    </source>
</evidence>
<evidence type="ECO:0000256" key="8">
    <source>
        <dbReference type="RuleBase" id="RU361169"/>
    </source>
</evidence>
<evidence type="ECO:0000256" key="5">
    <source>
        <dbReference type="ARBA" id="ARBA00022801"/>
    </source>
</evidence>
<comment type="subcellular location">
    <subcellularLocation>
        <location evidence="1">Secreted</location>
        <location evidence="1">Cell wall</location>
    </subcellularLocation>
</comment>
<dbReference type="PANTHER" id="PTHR31375">
    <property type="match status" value="1"/>
</dbReference>
<keyword evidence="7" id="KW-0961">Cell wall biogenesis/degradation</keyword>
<dbReference type="SUPFAM" id="SSF51126">
    <property type="entry name" value="Pectin lyase-like"/>
    <property type="match status" value="1"/>
</dbReference>
<comment type="similarity">
    <text evidence="2 8">Belongs to the glycosyl hydrolase 28 family.</text>
</comment>
<evidence type="ECO:0000256" key="6">
    <source>
        <dbReference type="ARBA" id="ARBA00023295"/>
    </source>
</evidence>
<dbReference type="OrthoDB" id="187139at2759"/>
<comment type="caution">
    <text evidence="9">The sequence shown here is derived from an EMBL/GenBank/DDBJ whole genome shotgun (WGS) entry which is preliminary data.</text>
</comment>
<evidence type="ECO:0000256" key="7">
    <source>
        <dbReference type="ARBA" id="ARBA00023316"/>
    </source>
</evidence>
<accession>A0A9Q0GS18</accession>
<reference evidence="9" key="1">
    <citation type="journal article" date="2023" name="Plant J.">
        <title>The genome of the king protea, Protea cynaroides.</title>
        <authorList>
            <person name="Chang J."/>
            <person name="Duong T.A."/>
            <person name="Schoeman C."/>
            <person name="Ma X."/>
            <person name="Roodt D."/>
            <person name="Barker N."/>
            <person name="Li Z."/>
            <person name="Van de Peer Y."/>
            <person name="Mizrachi E."/>
        </authorList>
    </citation>
    <scope>NUCLEOTIDE SEQUENCE</scope>
    <source>
        <tissue evidence="9">Young leaves</tissue>
    </source>
</reference>
<evidence type="ECO:0000256" key="2">
    <source>
        <dbReference type="ARBA" id="ARBA00008834"/>
    </source>
</evidence>
<dbReference type="EMBL" id="JAMYWD010000012">
    <property type="protein sequence ID" value="KAJ4950694.1"/>
    <property type="molecule type" value="Genomic_DNA"/>
</dbReference>
<evidence type="ECO:0000256" key="4">
    <source>
        <dbReference type="ARBA" id="ARBA00022525"/>
    </source>
</evidence>
<dbReference type="GO" id="GO:0005975">
    <property type="term" value="P:carbohydrate metabolic process"/>
    <property type="evidence" value="ECO:0007669"/>
    <property type="project" value="InterPro"/>
</dbReference>
<keyword evidence="5 8" id="KW-0378">Hydrolase</keyword>
<keyword evidence="10" id="KW-1185">Reference proteome</keyword>
<proteinExistence type="inferred from homology"/>
<evidence type="ECO:0000256" key="3">
    <source>
        <dbReference type="ARBA" id="ARBA00022512"/>
    </source>
</evidence>
<sequence length="131" mass="14072">MLSVYLSQATTKDKQKGGSGYARNISFEQLNFTNVENPIIINQNYCDVKDACKEQPTGVQISKVTCRGITGTSSTQVAVNLNCSKVVPCTRISLDNIKLDPAISGQQFNSSCNNAYGTINGVVQPSSCLKS</sequence>
<keyword evidence="6 8" id="KW-0326">Glycosidase</keyword>
<dbReference type="GO" id="GO:0071555">
    <property type="term" value="P:cell wall organization"/>
    <property type="evidence" value="ECO:0007669"/>
    <property type="project" value="UniProtKB-KW"/>
</dbReference>
<dbReference type="InterPro" id="IPR012334">
    <property type="entry name" value="Pectin_lyas_fold"/>
</dbReference>
<gene>
    <name evidence="9" type="ORF">NE237_027526</name>
</gene>